<organism evidence="17 18">
    <name type="scientific">Desulfallas thermosapovorans DSM 6562</name>
    <dbReference type="NCBI Taxonomy" id="1121431"/>
    <lineage>
        <taxon>Bacteria</taxon>
        <taxon>Bacillati</taxon>
        <taxon>Bacillota</taxon>
        <taxon>Clostridia</taxon>
        <taxon>Eubacteriales</taxon>
        <taxon>Desulfallaceae</taxon>
        <taxon>Desulfallas</taxon>
    </lineage>
</organism>
<dbReference type="InterPro" id="IPR023214">
    <property type="entry name" value="HAD_sf"/>
</dbReference>
<comment type="similarity">
    <text evidence="2">Belongs to the cation transport ATPase (P-type) (TC 3.A.3) family. Type IIA subfamily.</text>
</comment>
<evidence type="ECO:0000256" key="2">
    <source>
        <dbReference type="ARBA" id="ARBA00005675"/>
    </source>
</evidence>
<comment type="catalytic activity">
    <reaction evidence="14">
        <text>Ca(2+)(in) + ATP + H2O = Ca(2+)(out) + ADP + phosphate + H(+)</text>
        <dbReference type="Rhea" id="RHEA:18105"/>
        <dbReference type="ChEBI" id="CHEBI:15377"/>
        <dbReference type="ChEBI" id="CHEBI:15378"/>
        <dbReference type="ChEBI" id="CHEBI:29108"/>
        <dbReference type="ChEBI" id="CHEBI:30616"/>
        <dbReference type="ChEBI" id="CHEBI:43474"/>
        <dbReference type="ChEBI" id="CHEBI:456216"/>
        <dbReference type="EC" id="7.2.2.10"/>
    </reaction>
</comment>
<dbReference type="Gene3D" id="1.20.1110.10">
    <property type="entry name" value="Calcium-transporting ATPase, transmembrane domain"/>
    <property type="match status" value="1"/>
</dbReference>
<dbReference type="AlphaFoldDB" id="A0A5S4ZQB6"/>
<dbReference type="PROSITE" id="PS00154">
    <property type="entry name" value="ATPASE_E1_E2"/>
    <property type="match status" value="1"/>
</dbReference>
<feature type="transmembrane region" description="Helical" evidence="15">
    <location>
        <begin position="810"/>
        <end position="832"/>
    </location>
</feature>
<evidence type="ECO:0000256" key="3">
    <source>
        <dbReference type="ARBA" id="ARBA00012790"/>
    </source>
</evidence>
<keyword evidence="5" id="KW-0109">Calcium transport</keyword>
<dbReference type="InterPro" id="IPR059000">
    <property type="entry name" value="ATPase_P-type_domA"/>
</dbReference>
<keyword evidence="8" id="KW-0547">Nucleotide-binding</keyword>
<dbReference type="GO" id="GO:0140352">
    <property type="term" value="P:export from cell"/>
    <property type="evidence" value="ECO:0007669"/>
    <property type="project" value="UniProtKB-ARBA"/>
</dbReference>
<dbReference type="GO" id="GO:0046872">
    <property type="term" value="F:metal ion binding"/>
    <property type="evidence" value="ECO:0007669"/>
    <property type="project" value="UniProtKB-KW"/>
</dbReference>
<dbReference type="Gene3D" id="3.40.50.1000">
    <property type="entry name" value="HAD superfamily/HAD-like"/>
    <property type="match status" value="1"/>
</dbReference>
<keyword evidence="7" id="KW-0479">Metal-binding</keyword>
<feature type="transmembrane region" description="Helical" evidence="15">
    <location>
        <begin position="277"/>
        <end position="303"/>
    </location>
</feature>
<dbReference type="SFLD" id="SFLDF00027">
    <property type="entry name" value="p-type_atpase"/>
    <property type="match status" value="1"/>
</dbReference>
<proteinExistence type="inferred from homology"/>
<name>A0A5S4ZQB6_9FIRM</name>
<feature type="transmembrane region" description="Helical" evidence="15">
    <location>
        <begin position="844"/>
        <end position="862"/>
    </location>
</feature>
<keyword evidence="18" id="KW-1185">Reference proteome</keyword>
<dbReference type="Gene3D" id="3.40.1110.10">
    <property type="entry name" value="Calcium-transporting ATPase, cytoplasmic domain N"/>
    <property type="match status" value="1"/>
</dbReference>
<evidence type="ECO:0000256" key="4">
    <source>
        <dbReference type="ARBA" id="ARBA00022475"/>
    </source>
</evidence>
<dbReference type="PRINTS" id="PR00120">
    <property type="entry name" value="HATPASE"/>
</dbReference>
<keyword evidence="11" id="KW-1278">Translocase</keyword>
<evidence type="ECO:0000256" key="1">
    <source>
        <dbReference type="ARBA" id="ARBA00004651"/>
    </source>
</evidence>
<dbReference type="SUPFAM" id="SSF81665">
    <property type="entry name" value="Calcium ATPase, transmembrane domain M"/>
    <property type="match status" value="1"/>
</dbReference>
<dbReference type="CDD" id="cd02089">
    <property type="entry name" value="P-type_ATPase_Ca_prok"/>
    <property type="match status" value="1"/>
</dbReference>
<dbReference type="InterPro" id="IPR001757">
    <property type="entry name" value="P_typ_ATPase"/>
</dbReference>
<dbReference type="InterPro" id="IPR006408">
    <property type="entry name" value="P-type_ATPase_IIB"/>
</dbReference>
<dbReference type="GO" id="GO:0005524">
    <property type="term" value="F:ATP binding"/>
    <property type="evidence" value="ECO:0007669"/>
    <property type="project" value="UniProtKB-KW"/>
</dbReference>
<dbReference type="InterPro" id="IPR006068">
    <property type="entry name" value="ATPase_P-typ_cation-transptr_C"/>
</dbReference>
<evidence type="ECO:0000256" key="15">
    <source>
        <dbReference type="SAM" id="Phobius"/>
    </source>
</evidence>
<dbReference type="InterPro" id="IPR023298">
    <property type="entry name" value="ATPase_P-typ_TM_dom_sf"/>
</dbReference>
<dbReference type="SUPFAM" id="SSF81653">
    <property type="entry name" value="Calcium ATPase, transduction domain A"/>
    <property type="match status" value="1"/>
</dbReference>
<dbReference type="SFLD" id="SFLDG00002">
    <property type="entry name" value="C1.7:_P-type_atpase_like"/>
    <property type="match status" value="1"/>
</dbReference>
<evidence type="ECO:0000256" key="12">
    <source>
        <dbReference type="ARBA" id="ARBA00022989"/>
    </source>
</evidence>
<dbReference type="Pfam" id="PF00689">
    <property type="entry name" value="Cation_ATPase_C"/>
    <property type="match status" value="1"/>
</dbReference>
<dbReference type="SMART" id="SM00831">
    <property type="entry name" value="Cation_ATPase_N"/>
    <property type="match status" value="1"/>
</dbReference>
<dbReference type="FunFam" id="2.70.150.10:FF:000016">
    <property type="entry name" value="Calcium-transporting P-type ATPase putative"/>
    <property type="match status" value="1"/>
</dbReference>
<evidence type="ECO:0000259" key="16">
    <source>
        <dbReference type="SMART" id="SM00831"/>
    </source>
</evidence>
<evidence type="ECO:0000256" key="13">
    <source>
        <dbReference type="ARBA" id="ARBA00023136"/>
    </source>
</evidence>
<dbReference type="FunFam" id="3.40.50.1000:FF:000001">
    <property type="entry name" value="Phospholipid-transporting ATPase IC"/>
    <property type="match status" value="1"/>
</dbReference>
<dbReference type="SUPFAM" id="SSF81660">
    <property type="entry name" value="Metal cation-transporting ATPase, ATP-binding domain N"/>
    <property type="match status" value="1"/>
</dbReference>
<feature type="transmembrane region" description="Helical" evidence="15">
    <location>
        <begin position="772"/>
        <end position="789"/>
    </location>
</feature>
<dbReference type="PRINTS" id="PR00119">
    <property type="entry name" value="CATATPASE"/>
</dbReference>
<accession>A0A5S4ZQB6</accession>
<keyword evidence="6 15" id="KW-0812">Transmembrane</keyword>
<dbReference type="InterPro" id="IPR023299">
    <property type="entry name" value="ATPase_P-typ_cyto_dom_N"/>
</dbReference>
<evidence type="ECO:0000256" key="14">
    <source>
        <dbReference type="ARBA" id="ARBA00048694"/>
    </source>
</evidence>
<evidence type="ECO:0000256" key="9">
    <source>
        <dbReference type="ARBA" id="ARBA00022837"/>
    </source>
</evidence>
<feature type="domain" description="Cation-transporting P-type ATPase N-terminal" evidence="16">
    <location>
        <begin position="2"/>
        <end position="76"/>
    </location>
</feature>
<keyword evidence="13 15" id="KW-0472">Membrane</keyword>
<feature type="transmembrane region" description="Helical" evidence="15">
    <location>
        <begin position="59"/>
        <end position="77"/>
    </location>
</feature>
<dbReference type="PANTHER" id="PTHR42861">
    <property type="entry name" value="CALCIUM-TRANSPORTING ATPASE"/>
    <property type="match status" value="1"/>
</dbReference>
<dbReference type="InterPro" id="IPR008250">
    <property type="entry name" value="ATPase_P-typ_transduc_dom_A_sf"/>
</dbReference>
<evidence type="ECO:0000256" key="11">
    <source>
        <dbReference type="ARBA" id="ARBA00022967"/>
    </source>
</evidence>
<feature type="transmembrane region" description="Helical" evidence="15">
    <location>
        <begin position="670"/>
        <end position="692"/>
    </location>
</feature>
<evidence type="ECO:0000256" key="8">
    <source>
        <dbReference type="ARBA" id="ARBA00022741"/>
    </source>
</evidence>
<sequence>MAPHSLNYSQVLDQLQVRPETGLDSAEASKRLAKYGVNKLKAKKNKTSLQRFFEQFKDVMILILILAAVISFAIACHEGEPEGFFEPALILLIVVINATIGVIQESKAEKALEALQNLSAPHARVIRDGKETVIEAAHLVPGDIISLEAGDYVPADARIILSASLQSQESALTGESVPVEKDAAAVVAENAPLGDRVNMLYSGCSITYGHAKAVVTATGTDTEMGKIAHLLDSAIDTQTPLQHKLAQLGKYLGFMALAACAIIFVIGIMDGMNAMEIFMIAVSLAVSAIPEGLPAIVTVVLAIGVQRMVKKNVIIKTLPAVETLGSATVICSDKTGTLTQNKMTLVKALDAETPVLEDISEDNSPAIKKLLQYAALCCDGTVEFENGREHHIGDPTETSIVLAARKNGMPKDELNRLYPRLAELPFDSDRKLMTTVNHIDGKYIVIVKGAFDVLADRCIKGNLEAGRKYARELSRQALRLLAVAYKEIATLPPTPTTEELESGLTFMGLVGMIDPPRPEARDAVAVCRQAGIKPVMITGDHVATASAIAKDLGILLDEDDAITGRKLAMMSEAELNERVRNIAVYARVSPEDKIRIVRAWQHQGEIVSMTGDGVNDAPALKAADIGCAMGITGTDVAKGASDIILTDDNFASIVDAVREGRGIYDNIRKVVGFLLGTNIGEVLTVFIAMLFWRESPLLAIQLLWINLITDSLPAIALGMEAVERDVMTRKPRPRGESIFAHGLGIRIVMLGTMFAALTLTGFLIGWKSTGNIVAGRTMAFLVLALSQVIHSFNMRSNHSLFKTGIFSNRYLNWAAGISVALIGFIVFIPAVATAFGLTQLSNNMYLLALGLAMAPVVVLEMSKAFGLLKK</sequence>
<dbReference type="FunFam" id="3.40.50.1000:FF:000028">
    <property type="entry name" value="Calcium-transporting P-type ATPase, putative"/>
    <property type="match status" value="1"/>
</dbReference>
<dbReference type="Pfam" id="PF00690">
    <property type="entry name" value="Cation_ATPase_N"/>
    <property type="match status" value="1"/>
</dbReference>
<dbReference type="Pfam" id="PF13246">
    <property type="entry name" value="Cation_ATPase"/>
    <property type="match status" value="1"/>
</dbReference>
<protein>
    <recommendedName>
        <fullName evidence="3">P-type Ca(2+) transporter</fullName>
        <ecNumber evidence="3">7.2.2.10</ecNumber>
    </recommendedName>
</protein>
<evidence type="ECO:0000256" key="5">
    <source>
        <dbReference type="ARBA" id="ARBA00022568"/>
    </source>
</evidence>
<dbReference type="Gene3D" id="2.70.150.10">
    <property type="entry name" value="Calcium-transporting ATPase, cytoplasmic transduction domain A"/>
    <property type="match status" value="1"/>
</dbReference>
<dbReference type="NCBIfam" id="TIGR01517">
    <property type="entry name" value="ATPase-IIB_Ca"/>
    <property type="match status" value="1"/>
</dbReference>
<keyword evidence="12 15" id="KW-1133">Transmembrane helix</keyword>
<keyword evidence="10" id="KW-0067">ATP-binding</keyword>
<feature type="transmembrane region" description="Helical" evidence="15">
    <location>
        <begin position="743"/>
        <end position="766"/>
    </location>
</feature>
<evidence type="ECO:0000256" key="10">
    <source>
        <dbReference type="ARBA" id="ARBA00022840"/>
    </source>
</evidence>
<dbReference type="EC" id="7.2.2.10" evidence="3"/>
<dbReference type="GO" id="GO:0016887">
    <property type="term" value="F:ATP hydrolysis activity"/>
    <property type="evidence" value="ECO:0007669"/>
    <property type="project" value="InterPro"/>
</dbReference>
<evidence type="ECO:0000313" key="18">
    <source>
        <dbReference type="Proteomes" id="UP000323166"/>
    </source>
</evidence>
<dbReference type="SFLD" id="SFLDS00003">
    <property type="entry name" value="Haloacid_Dehalogenase"/>
    <property type="match status" value="1"/>
</dbReference>
<dbReference type="InterPro" id="IPR036412">
    <property type="entry name" value="HAD-like_sf"/>
</dbReference>
<keyword evidence="5" id="KW-0406">Ion transport</keyword>
<dbReference type="Pfam" id="PF00122">
    <property type="entry name" value="E1-E2_ATPase"/>
    <property type="match status" value="1"/>
</dbReference>
<feature type="transmembrane region" description="Helical" evidence="15">
    <location>
        <begin position="698"/>
        <end position="722"/>
    </location>
</feature>
<dbReference type="InterPro" id="IPR044492">
    <property type="entry name" value="P_typ_ATPase_HD_dom"/>
</dbReference>
<reference evidence="17 18" key="1">
    <citation type="submission" date="2019-07" db="EMBL/GenBank/DDBJ databases">
        <title>Genomic Encyclopedia of Type Strains, Phase I: the one thousand microbial genomes (KMG-I) project.</title>
        <authorList>
            <person name="Kyrpides N."/>
        </authorList>
    </citation>
    <scope>NUCLEOTIDE SEQUENCE [LARGE SCALE GENOMIC DNA]</scope>
    <source>
        <strain evidence="17 18">DSM 6562</strain>
    </source>
</reference>
<dbReference type="GO" id="GO:0005886">
    <property type="term" value="C:plasma membrane"/>
    <property type="evidence" value="ECO:0007669"/>
    <property type="project" value="UniProtKB-SubCell"/>
</dbReference>
<evidence type="ECO:0000313" key="17">
    <source>
        <dbReference type="EMBL" id="TYO93788.1"/>
    </source>
</evidence>
<feature type="transmembrane region" description="Helical" evidence="15">
    <location>
        <begin position="83"/>
        <end position="103"/>
    </location>
</feature>
<dbReference type="SUPFAM" id="SSF56784">
    <property type="entry name" value="HAD-like"/>
    <property type="match status" value="1"/>
</dbReference>
<comment type="subcellular location">
    <subcellularLocation>
        <location evidence="1">Cell membrane</location>
        <topology evidence="1">Multi-pass membrane protein</topology>
    </subcellularLocation>
</comment>
<feature type="transmembrane region" description="Helical" evidence="15">
    <location>
        <begin position="251"/>
        <end position="271"/>
    </location>
</feature>
<dbReference type="Proteomes" id="UP000323166">
    <property type="component" value="Unassembled WGS sequence"/>
</dbReference>
<evidence type="ECO:0000256" key="6">
    <source>
        <dbReference type="ARBA" id="ARBA00022692"/>
    </source>
</evidence>
<gene>
    <name evidence="17" type="ORF">LX24_02588</name>
</gene>
<evidence type="ECO:0000256" key="7">
    <source>
        <dbReference type="ARBA" id="ARBA00022723"/>
    </source>
</evidence>
<keyword evidence="4" id="KW-1003">Cell membrane</keyword>
<comment type="caution">
    <text evidence="17">The sequence shown here is derived from an EMBL/GenBank/DDBJ whole genome shotgun (WGS) entry which is preliminary data.</text>
</comment>
<dbReference type="GO" id="GO:0005388">
    <property type="term" value="F:P-type calcium transporter activity"/>
    <property type="evidence" value="ECO:0007669"/>
    <property type="project" value="UniProtKB-EC"/>
</dbReference>
<dbReference type="NCBIfam" id="TIGR01494">
    <property type="entry name" value="ATPase_P-type"/>
    <property type="match status" value="3"/>
</dbReference>
<dbReference type="RefSeq" id="WP_166512537.1">
    <property type="nucleotide sequence ID" value="NZ_VNHM01000018.1"/>
</dbReference>
<keyword evidence="5" id="KW-0813">Transport</keyword>
<dbReference type="InterPro" id="IPR018303">
    <property type="entry name" value="ATPase_P-typ_P_site"/>
</dbReference>
<dbReference type="InterPro" id="IPR004014">
    <property type="entry name" value="ATPase_P-typ_cation-transptr_N"/>
</dbReference>
<dbReference type="EMBL" id="VNHM01000018">
    <property type="protein sequence ID" value="TYO93788.1"/>
    <property type="molecule type" value="Genomic_DNA"/>
</dbReference>
<keyword evidence="9" id="KW-0106">Calcium</keyword>